<feature type="compositionally biased region" description="Low complexity" evidence="1">
    <location>
        <begin position="1"/>
        <end position="16"/>
    </location>
</feature>
<reference evidence="2" key="1">
    <citation type="submission" date="2019-11" db="UniProtKB">
        <authorList>
            <consortium name="WormBaseParasite"/>
        </authorList>
    </citation>
    <scope>IDENTIFICATION</scope>
</reference>
<sequence length="118" mass="12588">MGESSAGRGGARPSSSDMGARWRKSWWSVTSLSLVTMRTPYLKTCLVVCSVSTVVKCISSVGNRSEMVVALRGRAESVRGCGGTCRLVTSGCCGLRRLFYPFTTTSTTLALLSVQNPV</sequence>
<proteinExistence type="predicted"/>
<evidence type="ECO:0000256" key="1">
    <source>
        <dbReference type="SAM" id="MobiDB-lite"/>
    </source>
</evidence>
<feature type="region of interest" description="Disordered" evidence="1">
    <location>
        <begin position="1"/>
        <end position="21"/>
    </location>
</feature>
<dbReference type="AlphaFoldDB" id="A0A5K3F9P0"/>
<accession>A0A5K3F9P0</accession>
<dbReference type="WBParaSite" id="MCU_005791-RA">
    <property type="protein sequence ID" value="MCU_005791-RA"/>
    <property type="gene ID" value="MCU_005791"/>
</dbReference>
<name>A0A5K3F9P0_MESCO</name>
<organism evidence="2">
    <name type="scientific">Mesocestoides corti</name>
    <name type="common">Flatworm</name>
    <dbReference type="NCBI Taxonomy" id="53468"/>
    <lineage>
        <taxon>Eukaryota</taxon>
        <taxon>Metazoa</taxon>
        <taxon>Spiralia</taxon>
        <taxon>Lophotrochozoa</taxon>
        <taxon>Platyhelminthes</taxon>
        <taxon>Cestoda</taxon>
        <taxon>Eucestoda</taxon>
        <taxon>Cyclophyllidea</taxon>
        <taxon>Mesocestoididae</taxon>
        <taxon>Mesocestoides</taxon>
    </lineage>
</organism>
<evidence type="ECO:0000313" key="2">
    <source>
        <dbReference type="WBParaSite" id="MCU_005791-RA"/>
    </source>
</evidence>
<protein>
    <submittedName>
        <fullName evidence="2">Secreted protein</fullName>
    </submittedName>
</protein>